<dbReference type="Proteomes" id="UP001477870">
    <property type="component" value="Unassembled WGS sequence"/>
</dbReference>
<comment type="similarity">
    <text evidence="1">In the C-terminal section; belongs to the class-I pyridoxal-phosphate-dependent aminotransferase family.</text>
</comment>
<dbReference type="Gene3D" id="1.10.10.10">
    <property type="entry name" value="Winged helix-like DNA-binding domain superfamily/Winged helix DNA-binding domain"/>
    <property type="match status" value="1"/>
</dbReference>
<keyword evidence="2" id="KW-0663">Pyridoxal phosphate</keyword>
<dbReference type="Gene3D" id="3.40.640.10">
    <property type="entry name" value="Type I PLP-dependent aspartate aminotransferase-like (Major domain)"/>
    <property type="match status" value="1"/>
</dbReference>
<feature type="domain" description="HTH gntR-type" evidence="6">
    <location>
        <begin position="14"/>
        <end position="82"/>
    </location>
</feature>
<dbReference type="Pfam" id="PF00392">
    <property type="entry name" value="GntR"/>
    <property type="match status" value="1"/>
</dbReference>
<evidence type="ECO:0000313" key="8">
    <source>
        <dbReference type="Proteomes" id="UP001477870"/>
    </source>
</evidence>
<keyword evidence="4" id="KW-0238">DNA-binding</keyword>
<reference evidence="7 8" key="1">
    <citation type="submission" date="2024-03" db="EMBL/GenBank/DDBJ databases">
        <title>Community enrichment and isolation of bacterial strains for fucoidan degradation.</title>
        <authorList>
            <person name="Sichert A."/>
        </authorList>
    </citation>
    <scope>NUCLEOTIDE SEQUENCE [LARGE SCALE GENOMIC DNA]</scope>
    <source>
        <strain evidence="7 8">AS62</strain>
    </source>
</reference>
<dbReference type="SMART" id="SM00345">
    <property type="entry name" value="HTH_GNTR"/>
    <property type="match status" value="1"/>
</dbReference>
<dbReference type="InterPro" id="IPR000524">
    <property type="entry name" value="Tscrpt_reg_HTH_GntR"/>
</dbReference>
<keyword evidence="8" id="KW-1185">Reference proteome</keyword>
<dbReference type="CDD" id="cd07377">
    <property type="entry name" value="WHTH_GntR"/>
    <property type="match status" value="1"/>
</dbReference>
<dbReference type="InterPro" id="IPR036390">
    <property type="entry name" value="WH_DNA-bd_sf"/>
</dbReference>
<dbReference type="InterPro" id="IPR051446">
    <property type="entry name" value="HTH_trans_reg/aminotransferase"/>
</dbReference>
<accession>A0ABU9T4W1</accession>
<dbReference type="InterPro" id="IPR015424">
    <property type="entry name" value="PyrdxlP-dep_Trfase"/>
</dbReference>
<keyword evidence="7" id="KW-0808">Transferase</keyword>
<dbReference type="PANTHER" id="PTHR46577:SF1">
    <property type="entry name" value="HTH-TYPE TRANSCRIPTIONAL REGULATORY PROTEIN GABR"/>
    <property type="match status" value="1"/>
</dbReference>
<evidence type="ECO:0000313" key="7">
    <source>
        <dbReference type="EMBL" id="MEM5501167.1"/>
    </source>
</evidence>
<keyword evidence="7" id="KW-0032">Aminotransferase</keyword>
<dbReference type="PRINTS" id="PR00035">
    <property type="entry name" value="HTHGNTR"/>
</dbReference>
<dbReference type="InterPro" id="IPR004839">
    <property type="entry name" value="Aminotransferase_I/II_large"/>
</dbReference>
<dbReference type="Pfam" id="PF00155">
    <property type="entry name" value="Aminotran_1_2"/>
    <property type="match status" value="1"/>
</dbReference>
<organism evidence="7 8">
    <name type="scientific">Ahrensia kielensis</name>
    <dbReference type="NCBI Taxonomy" id="76980"/>
    <lineage>
        <taxon>Bacteria</taxon>
        <taxon>Pseudomonadati</taxon>
        <taxon>Pseudomonadota</taxon>
        <taxon>Alphaproteobacteria</taxon>
        <taxon>Hyphomicrobiales</taxon>
        <taxon>Ahrensiaceae</taxon>
        <taxon>Ahrensia</taxon>
    </lineage>
</organism>
<evidence type="ECO:0000256" key="5">
    <source>
        <dbReference type="ARBA" id="ARBA00023163"/>
    </source>
</evidence>
<dbReference type="PANTHER" id="PTHR46577">
    <property type="entry name" value="HTH-TYPE TRANSCRIPTIONAL REGULATORY PROTEIN GABR"/>
    <property type="match status" value="1"/>
</dbReference>
<keyword evidence="5" id="KW-0804">Transcription</keyword>
<dbReference type="PROSITE" id="PS50949">
    <property type="entry name" value="HTH_GNTR"/>
    <property type="match status" value="1"/>
</dbReference>
<dbReference type="InterPro" id="IPR015421">
    <property type="entry name" value="PyrdxlP-dep_Trfase_major"/>
</dbReference>
<evidence type="ECO:0000256" key="1">
    <source>
        <dbReference type="ARBA" id="ARBA00005384"/>
    </source>
</evidence>
<evidence type="ECO:0000259" key="6">
    <source>
        <dbReference type="PROSITE" id="PS50949"/>
    </source>
</evidence>
<gene>
    <name evidence="7" type="ORF">WNY59_06155</name>
</gene>
<name>A0ABU9T4W1_9HYPH</name>
<keyword evidence="3" id="KW-0805">Transcription regulation</keyword>
<dbReference type="GO" id="GO:0008483">
    <property type="term" value="F:transaminase activity"/>
    <property type="evidence" value="ECO:0007669"/>
    <property type="project" value="UniProtKB-KW"/>
</dbReference>
<evidence type="ECO:0000256" key="2">
    <source>
        <dbReference type="ARBA" id="ARBA00022898"/>
    </source>
</evidence>
<proteinExistence type="inferred from homology"/>
<evidence type="ECO:0000256" key="3">
    <source>
        <dbReference type="ARBA" id="ARBA00023015"/>
    </source>
</evidence>
<sequence>MRYSLFHVERQDSMSLQSQIREMLVSAMIAGQLPANSPVPSTRAMAKRLKVSRNTVMLAYQALAADGFLVARERSGFYVAPDVQAAPKHKTQNTAQQTSDALTPVNWDDKLRLRPAAQLNISKPENWHDYKYPFIYGQVDPKLFPISAWRDCMRQTMSLKWLDAWTDDRFSADDPMLVEQIQQRVLTRRGVMARSDEILITMGAQNALFLLAHLFVREDTPVAVEDPGYPDIRNMFELRTNHVRRIPVDDEGICVDHLGDAKVVFVTPSHQFPTNVTMSMRRRRELLAWANENDALIIEDDYEYETNYRGEPTPALKSLDTSGRVLHVGSLSKSMMPGLRMGFVVASADVIAEVRALRRLMLRHPPGNNQRVVALFLSLGGHDALINRLHRTYLKRWEIMSLALADYFPGWSHMPAFGGTSFWVQGPRGFDATQLAVEAIKDSILIEPGDIFFADSKNHKNYFRLGFSSIPDERIEEGIKLLAKRATKVLGATPIEATQSATITTFAAE</sequence>
<dbReference type="CDD" id="cd00609">
    <property type="entry name" value="AAT_like"/>
    <property type="match status" value="1"/>
</dbReference>
<evidence type="ECO:0000256" key="4">
    <source>
        <dbReference type="ARBA" id="ARBA00023125"/>
    </source>
</evidence>
<protein>
    <submittedName>
        <fullName evidence="7">PLP-dependent aminotransferase family protein</fullName>
    </submittedName>
</protein>
<comment type="caution">
    <text evidence="7">The sequence shown here is derived from an EMBL/GenBank/DDBJ whole genome shotgun (WGS) entry which is preliminary data.</text>
</comment>
<dbReference type="EMBL" id="JBBMQO010000003">
    <property type="protein sequence ID" value="MEM5501167.1"/>
    <property type="molecule type" value="Genomic_DNA"/>
</dbReference>
<dbReference type="RefSeq" id="WP_342847699.1">
    <property type="nucleotide sequence ID" value="NZ_JBBMQO010000003.1"/>
</dbReference>
<dbReference type="InterPro" id="IPR036388">
    <property type="entry name" value="WH-like_DNA-bd_sf"/>
</dbReference>
<dbReference type="SUPFAM" id="SSF53383">
    <property type="entry name" value="PLP-dependent transferases"/>
    <property type="match status" value="1"/>
</dbReference>
<dbReference type="SUPFAM" id="SSF46785">
    <property type="entry name" value="Winged helix' DNA-binding domain"/>
    <property type="match status" value="1"/>
</dbReference>